<feature type="compositionally biased region" description="Polar residues" evidence="1">
    <location>
        <begin position="23"/>
        <end position="52"/>
    </location>
</feature>
<dbReference type="EMBL" id="GBXM01003307">
    <property type="protein sequence ID" value="JAI05271.1"/>
    <property type="molecule type" value="Transcribed_RNA"/>
</dbReference>
<organism evidence="2">
    <name type="scientific">Anguilla anguilla</name>
    <name type="common">European freshwater eel</name>
    <name type="synonym">Muraena anguilla</name>
    <dbReference type="NCBI Taxonomy" id="7936"/>
    <lineage>
        <taxon>Eukaryota</taxon>
        <taxon>Metazoa</taxon>
        <taxon>Chordata</taxon>
        <taxon>Craniata</taxon>
        <taxon>Vertebrata</taxon>
        <taxon>Euteleostomi</taxon>
        <taxon>Actinopterygii</taxon>
        <taxon>Neopterygii</taxon>
        <taxon>Teleostei</taxon>
        <taxon>Anguilliformes</taxon>
        <taxon>Anguillidae</taxon>
        <taxon>Anguilla</taxon>
    </lineage>
</organism>
<evidence type="ECO:0000313" key="2">
    <source>
        <dbReference type="EMBL" id="JAI05271.1"/>
    </source>
</evidence>
<evidence type="ECO:0000256" key="1">
    <source>
        <dbReference type="SAM" id="MobiDB-lite"/>
    </source>
</evidence>
<accession>A0A0E9XTV8</accession>
<name>A0A0E9XTV8_ANGAN</name>
<sequence length="60" mass="6915">MQESKEMSQLSYTISIQQTNQKGWTGIGSQTKMGSNMQSQRKQSLNTPQQPRVQRASLRW</sequence>
<reference evidence="2" key="1">
    <citation type="submission" date="2014-11" db="EMBL/GenBank/DDBJ databases">
        <authorList>
            <person name="Amaro Gonzalez C."/>
        </authorList>
    </citation>
    <scope>NUCLEOTIDE SEQUENCE</scope>
</reference>
<reference evidence="2" key="2">
    <citation type="journal article" date="2015" name="Fish Shellfish Immunol.">
        <title>Early steps in the European eel (Anguilla anguilla)-Vibrio vulnificus interaction in the gills: Role of the RtxA13 toxin.</title>
        <authorList>
            <person name="Callol A."/>
            <person name="Pajuelo D."/>
            <person name="Ebbesson L."/>
            <person name="Teles M."/>
            <person name="MacKenzie S."/>
            <person name="Amaro C."/>
        </authorList>
    </citation>
    <scope>NUCLEOTIDE SEQUENCE</scope>
</reference>
<dbReference type="AlphaFoldDB" id="A0A0E9XTV8"/>
<proteinExistence type="predicted"/>
<protein>
    <submittedName>
        <fullName evidence="2">Uncharacterized protein</fullName>
    </submittedName>
</protein>
<feature type="region of interest" description="Disordered" evidence="1">
    <location>
        <begin position="23"/>
        <end position="60"/>
    </location>
</feature>